<dbReference type="PANTHER" id="PTHR11365">
    <property type="entry name" value="5-OXOPROLINASE RELATED"/>
    <property type="match status" value="1"/>
</dbReference>
<dbReference type="InterPro" id="IPR008040">
    <property type="entry name" value="Hydant_A_N"/>
</dbReference>
<sequence>MSVDATFRVASDVGGTFTDSIAYDSATRRITVSKVSTTPANRAMGTAEGLRKALALQGATGADVSYVGHGMTTATNAVIQRNGARTAFLTNAGFRDILEIGRQNRPTLFDITVVRPEQLAPRELCFTARGRMGPAGEEIEPLSEEDVRAAAREMAAAGVEAVGVLFLHSYANRAHEARAREILAEALPGVPVCASTDISLEFREYERASTTVLNAYLRPVMETYLRTLSAILRDAEAGLGLDAERPVMVMDAAGGLMSLESAREKPVHTVLSGPAGGVVAAAHVAASSGVADIITMDIGGTSTDISLIRNGRPEITRSASLETVPIQLPVIDINAIGAGGGSVAWIDAGGALRVGPMSAEAVPGPVCYGRGGDRPTVTDANIVLGRFDAGSRLGGTMALDAESAARVIRRDVADPLGLSVEEAAAGILRVAHANIVRGIRVVSVERGYDPRDFALVPFGGAGPMHGSPVARDLRMPRVLVPPTPGILCAMGQLISDLRHDLVETHIAPLDALGEAGAQALINALVARALADLDRDGVEKGRQEVEIRVDLRYAGQSFALPIETDPTAEGWWDALPGAFNAAHLARFGHADPEVPLEVVGFSVTGIGRIEKPLLPELAEGTVTPPEAALRGTRRMYFEPGDGGGEGAWHEARVFARDALLGGNVVTGPAAIEEVSATTILYPGDRATVLGSGNIIVEVAQ</sequence>
<dbReference type="EMBL" id="QFPW01000016">
    <property type="protein sequence ID" value="PZQ47552.1"/>
    <property type="molecule type" value="Genomic_DNA"/>
</dbReference>
<dbReference type="InterPro" id="IPR049517">
    <property type="entry name" value="ACX-like_C"/>
</dbReference>
<dbReference type="GO" id="GO:0017168">
    <property type="term" value="F:5-oxoprolinase (ATP-hydrolyzing) activity"/>
    <property type="evidence" value="ECO:0007669"/>
    <property type="project" value="TreeGrafter"/>
</dbReference>
<dbReference type="Proteomes" id="UP000249185">
    <property type="component" value="Unassembled WGS sequence"/>
</dbReference>
<evidence type="ECO:0000259" key="2">
    <source>
        <dbReference type="Pfam" id="PF05378"/>
    </source>
</evidence>
<comment type="caution">
    <text evidence="4">The sequence shown here is derived from an EMBL/GenBank/DDBJ whole genome shotgun (WGS) entry which is preliminary data.</text>
</comment>
<name>A0A2W5N263_RHOSU</name>
<proteinExistence type="predicted"/>
<feature type="domain" description="Hydantoinase A/oxoprolinase" evidence="1">
    <location>
        <begin position="207"/>
        <end position="500"/>
    </location>
</feature>
<dbReference type="Pfam" id="PF05378">
    <property type="entry name" value="Hydant_A_N"/>
    <property type="match status" value="1"/>
</dbReference>
<reference evidence="4 5" key="1">
    <citation type="submission" date="2017-08" db="EMBL/GenBank/DDBJ databases">
        <title>Infants hospitalized years apart are colonized by the same room-sourced microbial strains.</title>
        <authorList>
            <person name="Brooks B."/>
            <person name="Olm M.R."/>
            <person name="Firek B.A."/>
            <person name="Baker R."/>
            <person name="Thomas B.C."/>
            <person name="Morowitz M.J."/>
            <person name="Banfield J.F."/>
        </authorList>
    </citation>
    <scope>NUCLEOTIDE SEQUENCE [LARGE SCALE GENOMIC DNA]</scope>
    <source>
        <strain evidence="4">S2_005_002_R2_34</strain>
    </source>
</reference>
<feature type="domain" description="Acetophenone carboxylase-like C-terminal" evidence="3">
    <location>
        <begin position="520"/>
        <end position="686"/>
    </location>
</feature>
<evidence type="ECO:0000313" key="5">
    <source>
        <dbReference type="Proteomes" id="UP000249185"/>
    </source>
</evidence>
<evidence type="ECO:0000259" key="1">
    <source>
        <dbReference type="Pfam" id="PF01968"/>
    </source>
</evidence>
<evidence type="ECO:0000313" key="4">
    <source>
        <dbReference type="EMBL" id="PZQ47552.1"/>
    </source>
</evidence>
<feature type="domain" description="Hydantoinase/oxoprolinase N-terminal" evidence="2">
    <location>
        <begin position="8"/>
        <end position="186"/>
    </location>
</feature>
<dbReference type="GO" id="GO:0005829">
    <property type="term" value="C:cytosol"/>
    <property type="evidence" value="ECO:0007669"/>
    <property type="project" value="TreeGrafter"/>
</dbReference>
<gene>
    <name evidence="4" type="ORF">DI556_17045</name>
</gene>
<protein>
    <submittedName>
        <fullName evidence="4">5-oxoprolinase</fullName>
    </submittedName>
</protein>
<evidence type="ECO:0000259" key="3">
    <source>
        <dbReference type="Pfam" id="PF19278"/>
    </source>
</evidence>
<accession>A0A2W5N263</accession>
<dbReference type="Pfam" id="PF01968">
    <property type="entry name" value="Hydantoinase_A"/>
    <property type="match status" value="1"/>
</dbReference>
<organism evidence="4 5">
    <name type="scientific">Rhodovulum sulfidophilum</name>
    <name type="common">Rhodobacter sulfidophilus</name>
    <dbReference type="NCBI Taxonomy" id="35806"/>
    <lineage>
        <taxon>Bacteria</taxon>
        <taxon>Pseudomonadati</taxon>
        <taxon>Pseudomonadota</taxon>
        <taxon>Alphaproteobacteria</taxon>
        <taxon>Rhodobacterales</taxon>
        <taxon>Paracoccaceae</taxon>
        <taxon>Rhodovulum</taxon>
    </lineage>
</organism>
<dbReference type="InterPro" id="IPR002821">
    <property type="entry name" value="Hydantoinase_A"/>
</dbReference>
<dbReference type="AlphaFoldDB" id="A0A2W5N263"/>
<dbReference type="InterPro" id="IPR045079">
    <property type="entry name" value="Oxoprolinase-like"/>
</dbReference>
<dbReference type="Pfam" id="PF19278">
    <property type="entry name" value="Hydant_A_C"/>
    <property type="match status" value="1"/>
</dbReference>
<dbReference type="GO" id="GO:0006749">
    <property type="term" value="P:glutathione metabolic process"/>
    <property type="evidence" value="ECO:0007669"/>
    <property type="project" value="TreeGrafter"/>
</dbReference>
<dbReference type="PANTHER" id="PTHR11365:SF23">
    <property type="entry name" value="HYPOTHETICAL 5-OXOPROLINASE (EUROFUNG)-RELATED"/>
    <property type="match status" value="1"/>
</dbReference>